<feature type="compositionally biased region" description="Basic and acidic residues" evidence="2">
    <location>
        <begin position="563"/>
        <end position="578"/>
    </location>
</feature>
<proteinExistence type="predicted"/>
<evidence type="ECO:0000313" key="4">
    <source>
        <dbReference type="Proteomes" id="UP000757232"/>
    </source>
</evidence>
<feature type="compositionally biased region" description="Basic and acidic residues" evidence="2">
    <location>
        <begin position="591"/>
        <end position="600"/>
    </location>
</feature>
<feature type="compositionally biased region" description="Polar residues" evidence="2">
    <location>
        <begin position="494"/>
        <end position="505"/>
    </location>
</feature>
<feature type="region of interest" description="Disordered" evidence="2">
    <location>
        <begin position="411"/>
        <end position="646"/>
    </location>
</feature>
<gene>
    <name evidence="3" type="ORF">A7U60_g8221</name>
</gene>
<dbReference type="EMBL" id="LNZH02000214">
    <property type="protein sequence ID" value="OCB84701.1"/>
    <property type="molecule type" value="Genomic_DNA"/>
</dbReference>
<dbReference type="Proteomes" id="UP000757232">
    <property type="component" value="Unassembled WGS sequence"/>
</dbReference>
<organism evidence="3 4">
    <name type="scientific">Sanghuangporus baumii</name>
    <name type="common">Phellinus baumii</name>
    <dbReference type="NCBI Taxonomy" id="108892"/>
    <lineage>
        <taxon>Eukaryota</taxon>
        <taxon>Fungi</taxon>
        <taxon>Dikarya</taxon>
        <taxon>Basidiomycota</taxon>
        <taxon>Agaricomycotina</taxon>
        <taxon>Agaricomycetes</taxon>
        <taxon>Hymenochaetales</taxon>
        <taxon>Hymenochaetaceae</taxon>
        <taxon>Sanghuangporus</taxon>
    </lineage>
</organism>
<feature type="compositionally biased region" description="Polar residues" evidence="2">
    <location>
        <begin position="464"/>
        <end position="479"/>
    </location>
</feature>
<name>A0A9Q5HRK8_SANBA</name>
<dbReference type="PANTHER" id="PTHR43941">
    <property type="entry name" value="STRUCTURAL MAINTENANCE OF CHROMOSOMES PROTEIN 2"/>
    <property type="match status" value="1"/>
</dbReference>
<feature type="coiled-coil region" evidence="1">
    <location>
        <begin position="350"/>
        <end position="384"/>
    </location>
</feature>
<protein>
    <submittedName>
        <fullName evidence="3">Uncharacterized protein</fullName>
    </submittedName>
</protein>
<accession>A0A9Q5HRK8</accession>
<feature type="coiled-coil region" evidence="1">
    <location>
        <begin position="134"/>
        <end position="326"/>
    </location>
</feature>
<keyword evidence="1" id="KW-0175">Coiled coil</keyword>
<comment type="caution">
    <text evidence="3">The sequence shown here is derived from an EMBL/GenBank/DDBJ whole genome shotgun (WGS) entry which is preliminary data.</text>
</comment>
<feature type="compositionally biased region" description="Low complexity" evidence="2">
    <location>
        <begin position="603"/>
        <end position="619"/>
    </location>
</feature>
<evidence type="ECO:0000256" key="2">
    <source>
        <dbReference type="SAM" id="MobiDB-lite"/>
    </source>
</evidence>
<sequence length="669" mass="75829">MALVGRSPIKVTAAPSTAPQEAMAASLQAHIDELVQKNRTCEHTIKRFQQMLADEKERGIEAVTRIKAEMQQEREEWREGCDSLLASHRIVHIRTRIELDKERLNSLLEKEDDRRERINTLHRDYRLTLFQAKESELEGKVGTLEDALDQLTEEHEEDAKEYMAKIESLEKDLQKAERARMDLCSRLKAKEAELASIQSELSVLRKDNASLKATSESASAKLERTTLQLEGAKTNLAELESTNAELKRTNADLKRQMDRWQSLETKGGAEVEEMRKQKIELEIQAKELQSKVKDLEKDEKSLTKAVEKERNKVEKLKKENDRMAVSSLIFFGFVGCDSYMYLYPLMQEVTEEAQSIAKKAQDEYDEAAKKLHAAQRLIEKLQSDKLPKGTVQKVDVIHHYVSISLTLAAKGKKPTLPPTAESLDPSEKEVEVTLTSAPKARVRPRPAYRGKDEEKRDDKERESSQLGKSRAGTVTNSKEQSVHEDETETEQDDGNTQTQRSGKSHTQAKEQAPKAAQKRRNKSPVELDHDEESEEETRNRSPKPNKDKGKGKAVESPSDSEDEPRIIRKDRTKKRDNVDASDADNGPKATKGKEAKEGKYRVGSQQSKSRKPSSSQGPRIKIVDSTDEGNAQPKKKKKRLFPPSQAETFPWDVLPKVCYLNVSSGIRWS</sequence>
<dbReference type="AlphaFoldDB" id="A0A9Q5HRK8"/>
<feature type="compositionally biased region" description="Basic and acidic residues" evidence="2">
    <location>
        <begin position="449"/>
        <end position="463"/>
    </location>
</feature>
<reference evidence="3" key="1">
    <citation type="submission" date="2016-06" db="EMBL/GenBank/DDBJ databases">
        <title>Draft Genome sequence of the fungus Inonotus baumii.</title>
        <authorList>
            <person name="Zhu H."/>
            <person name="Lin W."/>
        </authorList>
    </citation>
    <scope>NUCLEOTIDE SEQUENCE</scope>
    <source>
        <strain evidence="3">821</strain>
    </source>
</reference>
<feature type="compositionally biased region" description="Basic and acidic residues" evidence="2">
    <location>
        <begin position="536"/>
        <end position="553"/>
    </location>
</feature>
<evidence type="ECO:0000256" key="1">
    <source>
        <dbReference type="SAM" id="Coils"/>
    </source>
</evidence>
<evidence type="ECO:0000313" key="3">
    <source>
        <dbReference type="EMBL" id="OCB84701.1"/>
    </source>
</evidence>
<keyword evidence="4" id="KW-1185">Reference proteome</keyword>
<dbReference type="OrthoDB" id="2681654at2759"/>
<dbReference type="Gene3D" id="1.10.287.1490">
    <property type="match status" value="1"/>
</dbReference>